<comment type="pathway">
    <text evidence="9">Protein modification; lipoprotein biosynthesis (signal peptide cleavage).</text>
</comment>
<evidence type="ECO:0000256" key="7">
    <source>
        <dbReference type="ARBA" id="ARBA00022989"/>
    </source>
</evidence>
<sequence length="164" mass="17583">MLRWIAVLVIAALVAADQGLKFLAIKYLQPIGSFPVLDGVLQLSYVENTGAAFGIFRDHTTLLTVFTAVVVAGGFVLLVSGKLKDRLALAAATLILAGGVGNLIDRAARGFVVDYIEPLFVEFAVFNFADMLVCVGAGLLVLYLLLDLVRERRRAKKETADGSV</sequence>
<keyword evidence="6 9" id="KW-0378">Hydrolase</keyword>
<evidence type="ECO:0000256" key="10">
    <source>
        <dbReference type="RuleBase" id="RU000594"/>
    </source>
</evidence>
<dbReference type="NCBIfam" id="TIGR00077">
    <property type="entry name" value="lspA"/>
    <property type="match status" value="1"/>
</dbReference>
<gene>
    <name evidence="9 12" type="primary">lspA</name>
    <name evidence="12" type="ORF">IAC53_03230</name>
</gene>
<feature type="active site" evidence="9">
    <location>
        <position position="114"/>
    </location>
</feature>
<dbReference type="PANTHER" id="PTHR33695:SF1">
    <property type="entry name" value="LIPOPROTEIN SIGNAL PEPTIDASE"/>
    <property type="match status" value="1"/>
</dbReference>
<proteinExistence type="inferred from homology"/>
<comment type="caution">
    <text evidence="9">Lacks conserved residue(s) required for the propagation of feature annotation.</text>
</comment>
<keyword evidence="8 9" id="KW-0472">Membrane</keyword>
<reference evidence="12" key="2">
    <citation type="journal article" date="2021" name="PeerJ">
        <title>Extensive microbial diversity within the chicken gut microbiome revealed by metagenomics and culture.</title>
        <authorList>
            <person name="Gilroy R."/>
            <person name="Ravi A."/>
            <person name="Getino M."/>
            <person name="Pursley I."/>
            <person name="Horton D.L."/>
            <person name="Alikhan N.F."/>
            <person name="Baker D."/>
            <person name="Gharbi K."/>
            <person name="Hall N."/>
            <person name="Watson M."/>
            <person name="Adriaenssens E.M."/>
            <person name="Foster-Nyarko E."/>
            <person name="Jarju S."/>
            <person name="Secka A."/>
            <person name="Antonio M."/>
            <person name="Oren A."/>
            <person name="Chaudhuri R.R."/>
            <person name="La Ragione R."/>
            <person name="Hildebrand F."/>
            <person name="Pallen M.J."/>
        </authorList>
    </citation>
    <scope>NUCLEOTIDE SEQUENCE</scope>
    <source>
        <strain evidence="12">ChiGjej1B1-19959</strain>
    </source>
</reference>
<keyword evidence="7 9" id="KW-1133">Transmembrane helix</keyword>
<dbReference type="HAMAP" id="MF_00161">
    <property type="entry name" value="LspA"/>
    <property type="match status" value="1"/>
</dbReference>
<dbReference type="GO" id="GO:0006508">
    <property type="term" value="P:proteolysis"/>
    <property type="evidence" value="ECO:0007669"/>
    <property type="project" value="UniProtKB-KW"/>
</dbReference>
<organism evidence="12 13">
    <name type="scientific">Candidatus Fimenecus excrementigallinarum</name>
    <dbReference type="NCBI Taxonomy" id="2840816"/>
    <lineage>
        <taxon>Bacteria</taxon>
        <taxon>Bacillati</taxon>
        <taxon>Bacillota</taxon>
        <taxon>Clostridia</taxon>
        <taxon>Candidatus Fimenecus</taxon>
    </lineage>
</organism>
<feature type="transmembrane region" description="Helical" evidence="9">
    <location>
        <begin position="62"/>
        <end position="80"/>
    </location>
</feature>
<keyword evidence="3 9" id="KW-0645">Protease</keyword>
<dbReference type="Proteomes" id="UP000824071">
    <property type="component" value="Unassembled WGS sequence"/>
</dbReference>
<reference evidence="12" key="1">
    <citation type="submission" date="2020-10" db="EMBL/GenBank/DDBJ databases">
        <authorList>
            <person name="Gilroy R."/>
        </authorList>
    </citation>
    <scope>NUCLEOTIDE SEQUENCE</scope>
    <source>
        <strain evidence="12">ChiGjej1B1-19959</strain>
    </source>
</reference>
<dbReference type="Pfam" id="PF01252">
    <property type="entry name" value="Peptidase_A8"/>
    <property type="match status" value="1"/>
</dbReference>
<evidence type="ECO:0000256" key="5">
    <source>
        <dbReference type="ARBA" id="ARBA00022750"/>
    </source>
</evidence>
<feature type="transmembrane region" description="Helical" evidence="9">
    <location>
        <begin position="87"/>
        <end position="104"/>
    </location>
</feature>
<comment type="caution">
    <text evidence="12">The sequence shown here is derived from an EMBL/GenBank/DDBJ whole genome shotgun (WGS) entry which is preliminary data.</text>
</comment>
<keyword evidence="5 9" id="KW-0064">Aspartyl protease</keyword>
<keyword evidence="2 9" id="KW-1003">Cell membrane</keyword>
<dbReference type="PRINTS" id="PR00781">
    <property type="entry name" value="LIPOSIGPTASE"/>
</dbReference>
<comment type="catalytic activity">
    <reaction evidence="9 10">
        <text>Release of signal peptides from bacterial membrane prolipoproteins. Hydrolyzes -Xaa-Yaa-Zaa-|-(S,diacylglyceryl)Cys-, in which Xaa is hydrophobic (preferably Leu), and Yaa (Ala or Ser) and Zaa (Gly or Ala) have small, neutral side chains.</text>
        <dbReference type="EC" id="3.4.23.36"/>
    </reaction>
</comment>
<evidence type="ECO:0000256" key="11">
    <source>
        <dbReference type="RuleBase" id="RU004181"/>
    </source>
</evidence>
<evidence type="ECO:0000256" key="8">
    <source>
        <dbReference type="ARBA" id="ARBA00023136"/>
    </source>
</evidence>
<dbReference type="GO" id="GO:0005886">
    <property type="term" value="C:plasma membrane"/>
    <property type="evidence" value="ECO:0007669"/>
    <property type="project" value="UniProtKB-SubCell"/>
</dbReference>
<keyword evidence="4 9" id="KW-0812">Transmembrane</keyword>
<evidence type="ECO:0000256" key="4">
    <source>
        <dbReference type="ARBA" id="ARBA00022692"/>
    </source>
</evidence>
<feature type="transmembrane region" description="Helical" evidence="9">
    <location>
        <begin position="124"/>
        <end position="146"/>
    </location>
</feature>
<feature type="active site" evidence="9">
    <location>
        <position position="130"/>
    </location>
</feature>
<evidence type="ECO:0000256" key="2">
    <source>
        <dbReference type="ARBA" id="ARBA00022475"/>
    </source>
</evidence>
<name>A0A9D1IE90_9FIRM</name>
<comment type="subcellular location">
    <subcellularLocation>
        <location evidence="9">Cell membrane</location>
        <topology evidence="9">Multi-pass membrane protein</topology>
    </subcellularLocation>
</comment>
<evidence type="ECO:0000256" key="9">
    <source>
        <dbReference type="HAMAP-Rule" id="MF_00161"/>
    </source>
</evidence>
<evidence type="ECO:0000256" key="3">
    <source>
        <dbReference type="ARBA" id="ARBA00022670"/>
    </source>
</evidence>
<evidence type="ECO:0000256" key="1">
    <source>
        <dbReference type="ARBA" id="ARBA00006139"/>
    </source>
</evidence>
<dbReference type="GO" id="GO:0004190">
    <property type="term" value="F:aspartic-type endopeptidase activity"/>
    <property type="evidence" value="ECO:0007669"/>
    <property type="project" value="UniProtKB-UniRule"/>
</dbReference>
<evidence type="ECO:0000313" key="12">
    <source>
        <dbReference type="EMBL" id="HIU35603.1"/>
    </source>
</evidence>
<dbReference type="PANTHER" id="PTHR33695">
    <property type="entry name" value="LIPOPROTEIN SIGNAL PEPTIDASE"/>
    <property type="match status" value="1"/>
</dbReference>
<comment type="function">
    <text evidence="9 10">This protein specifically catalyzes the removal of signal peptides from prolipoproteins.</text>
</comment>
<accession>A0A9D1IE90</accession>
<dbReference type="EMBL" id="DVMW01000024">
    <property type="protein sequence ID" value="HIU35603.1"/>
    <property type="molecule type" value="Genomic_DNA"/>
</dbReference>
<protein>
    <recommendedName>
        <fullName evidence="9">Lipoprotein signal peptidase</fullName>
        <ecNumber evidence="9">3.4.23.36</ecNumber>
    </recommendedName>
    <alternativeName>
        <fullName evidence="9">Prolipoprotein signal peptidase</fullName>
    </alternativeName>
    <alternativeName>
        <fullName evidence="9">Signal peptidase II</fullName>
        <shortName evidence="9">SPase II</shortName>
    </alternativeName>
</protein>
<dbReference type="AlphaFoldDB" id="A0A9D1IE90"/>
<dbReference type="InterPro" id="IPR001872">
    <property type="entry name" value="Peptidase_A8"/>
</dbReference>
<evidence type="ECO:0000313" key="13">
    <source>
        <dbReference type="Proteomes" id="UP000824071"/>
    </source>
</evidence>
<comment type="similarity">
    <text evidence="1 9 11">Belongs to the peptidase A8 family.</text>
</comment>
<dbReference type="PROSITE" id="PS00855">
    <property type="entry name" value="SPASE_II"/>
    <property type="match status" value="1"/>
</dbReference>
<dbReference type="EC" id="3.4.23.36" evidence="9"/>
<evidence type="ECO:0000256" key="6">
    <source>
        <dbReference type="ARBA" id="ARBA00022801"/>
    </source>
</evidence>